<dbReference type="Gene3D" id="3.40.50.720">
    <property type="entry name" value="NAD(P)-binding Rossmann-like Domain"/>
    <property type="match status" value="1"/>
</dbReference>
<dbReference type="SUPFAM" id="SSF51735">
    <property type="entry name" value="NAD(P)-binding Rossmann-fold domains"/>
    <property type="match status" value="1"/>
</dbReference>
<accession>A0A0J5LCI9</accession>
<dbReference type="EMBL" id="LDZF01000002">
    <property type="protein sequence ID" value="KMK16079.1"/>
    <property type="molecule type" value="Genomic_DNA"/>
</dbReference>
<evidence type="ECO:0000313" key="1">
    <source>
        <dbReference type="EMBL" id="KMK16079.1"/>
    </source>
</evidence>
<sequence length="337" mass="34076">MIGVLGGYGAVGREAVRLLQSAGVGALRVGGRRPRPVAGAESRAVDVTDAASLLAFADGCRLVVNCAAPSAKLSPHVAATLAGSGIALVDAGGAACADVAWPAGARALFAAGALPGLSGALPLWLADSIPKPQRLHCWFGILDCFTAAGAEDYLDGALQSGSGGPPLRGAALPFFPRPLTLQPFSDRETRYVAARLGVDESRCWLALEGQHLVRALEQARALPGAQAVDAIVAGSALDAAGCRPQVQFLIQLDGLRDGAPAAVTLRLTAPGVAHLTAACAAACALWLAGAAPTVGLAAEQVPADELIRLLRLLPSGVELEVFNAGVDDLRETSGGAL</sequence>
<dbReference type="InterPro" id="IPR036291">
    <property type="entry name" value="NAD(P)-bd_dom_sf"/>
</dbReference>
<dbReference type="AlphaFoldDB" id="A0A0J5LCI9"/>
<dbReference type="eggNOG" id="COG1748">
    <property type="taxonomic scope" value="Bacteria"/>
</dbReference>
<gene>
    <name evidence="1" type="ORF">ABW06_02335</name>
</gene>
<reference evidence="1 2" key="1">
    <citation type="submission" date="2015-05" db="EMBL/GenBank/DDBJ databases">
        <title>Genome sequences of Pluralibacter gergoviae.</title>
        <authorList>
            <person name="Greninger A.L."/>
            <person name="Miller S."/>
        </authorList>
    </citation>
    <scope>NUCLEOTIDE SEQUENCE [LARGE SCALE GENOMIC DNA]</scope>
    <source>
        <strain evidence="1 2">JS81F13</strain>
    </source>
</reference>
<name>A0A0J5LCI9_PLUGE</name>
<dbReference type="Proteomes" id="UP000036196">
    <property type="component" value="Unassembled WGS sequence"/>
</dbReference>
<comment type="caution">
    <text evidence="1">The sequence shown here is derived from an EMBL/GenBank/DDBJ whole genome shotgun (WGS) entry which is preliminary data.</text>
</comment>
<dbReference type="STRING" id="61647.LG71_13410"/>
<dbReference type="RefSeq" id="WP_048278064.1">
    <property type="nucleotide sequence ID" value="NZ_LDZF01000002.1"/>
</dbReference>
<evidence type="ECO:0008006" key="3">
    <source>
        <dbReference type="Google" id="ProtNLM"/>
    </source>
</evidence>
<dbReference type="PATRIC" id="fig|61647.15.peg.1864"/>
<proteinExistence type="predicted"/>
<organism evidence="1 2">
    <name type="scientific">Pluralibacter gergoviae</name>
    <name type="common">Enterobacter gergoviae</name>
    <dbReference type="NCBI Taxonomy" id="61647"/>
    <lineage>
        <taxon>Bacteria</taxon>
        <taxon>Pseudomonadati</taxon>
        <taxon>Pseudomonadota</taxon>
        <taxon>Gammaproteobacteria</taxon>
        <taxon>Enterobacterales</taxon>
        <taxon>Enterobacteriaceae</taxon>
        <taxon>Pluralibacter</taxon>
    </lineage>
</organism>
<evidence type="ECO:0000313" key="2">
    <source>
        <dbReference type="Proteomes" id="UP000036196"/>
    </source>
</evidence>
<protein>
    <recommendedName>
        <fullName evidence="3">Saccharopine dehydrogenase</fullName>
    </recommendedName>
</protein>
<keyword evidence="2" id="KW-1185">Reference proteome</keyword>